<organism evidence="1 2">
    <name type="scientific">Streptomyces hoynatensis</name>
    <dbReference type="NCBI Taxonomy" id="1141874"/>
    <lineage>
        <taxon>Bacteria</taxon>
        <taxon>Bacillati</taxon>
        <taxon>Actinomycetota</taxon>
        <taxon>Actinomycetes</taxon>
        <taxon>Kitasatosporales</taxon>
        <taxon>Streptomycetaceae</taxon>
        <taxon>Streptomyces</taxon>
    </lineage>
</organism>
<keyword evidence="2" id="KW-1185">Reference proteome</keyword>
<gene>
    <name evidence="1" type="ORF">D7294_16800</name>
</gene>
<name>A0A3A9YXZ4_9ACTN</name>
<accession>A0A3A9YXZ4</accession>
<dbReference type="EMBL" id="RBAL01000009">
    <property type="protein sequence ID" value="RKN40750.1"/>
    <property type="molecule type" value="Genomic_DNA"/>
</dbReference>
<protein>
    <submittedName>
        <fullName evidence="1">Uncharacterized protein</fullName>
    </submittedName>
</protein>
<comment type="caution">
    <text evidence="1">The sequence shown here is derived from an EMBL/GenBank/DDBJ whole genome shotgun (WGS) entry which is preliminary data.</text>
</comment>
<dbReference type="AlphaFoldDB" id="A0A3A9YXZ4"/>
<sequence length="72" mass="7942">MAGRVPGQYGSAMRYEARHSADRGWYVVSDEGHLAHVPDPDPGSHHPRAALFEREEDAVRCAQELTRLGALS</sequence>
<reference evidence="1 2" key="1">
    <citation type="journal article" date="2014" name="Int. J. Syst. Evol. Microbiol.">
        <title>Streptomyces hoynatensis sp. nov., isolated from deep marine sediment.</title>
        <authorList>
            <person name="Veyisoglu A."/>
            <person name="Sahin N."/>
        </authorList>
    </citation>
    <scope>NUCLEOTIDE SEQUENCE [LARGE SCALE GENOMIC DNA]</scope>
    <source>
        <strain evidence="1 2">KCTC 29097</strain>
    </source>
</reference>
<evidence type="ECO:0000313" key="1">
    <source>
        <dbReference type="EMBL" id="RKN40750.1"/>
    </source>
</evidence>
<dbReference type="Proteomes" id="UP000272474">
    <property type="component" value="Unassembled WGS sequence"/>
</dbReference>
<proteinExistence type="predicted"/>
<evidence type="ECO:0000313" key="2">
    <source>
        <dbReference type="Proteomes" id="UP000272474"/>
    </source>
</evidence>